<dbReference type="GO" id="GO:0005794">
    <property type="term" value="C:Golgi apparatus"/>
    <property type="evidence" value="ECO:0007669"/>
    <property type="project" value="TreeGrafter"/>
</dbReference>
<dbReference type="InterPro" id="IPR021133">
    <property type="entry name" value="HEAT_type_2"/>
</dbReference>
<dbReference type="KEGG" id="psoj:PHYSODRAFT_343916"/>
<feature type="compositionally biased region" description="Basic and acidic residues" evidence="2">
    <location>
        <begin position="613"/>
        <end position="626"/>
    </location>
</feature>
<dbReference type="Pfam" id="PF20210">
    <property type="entry name" value="Laa1_Sip1_HTR5"/>
    <property type="match status" value="1"/>
</dbReference>
<dbReference type="InterPro" id="IPR046837">
    <property type="entry name" value="Laa1/Sip1/HEATR5-like_HEAT"/>
</dbReference>
<dbReference type="GO" id="GO:0008104">
    <property type="term" value="P:intracellular protein localization"/>
    <property type="evidence" value="ECO:0007669"/>
    <property type="project" value="TreeGrafter"/>
</dbReference>
<accession>G4YG81</accession>
<dbReference type="GO" id="GO:0016020">
    <property type="term" value="C:membrane"/>
    <property type="evidence" value="ECO:0007669"/>
    <property type="project" value="TreeGrafter"/>
</dbReference>
<feature type="compositionally biased region" description="Basic and acidic residues" evidence="2">
    <location>
        <begin position="351"/>
        <end position="366"/>
    </location>
</feature>
<dbReference type="EMBL" id="JH159151">
    <property type="protein sequence ID" value="EGZ28693.1"/>
    <property type="molecule type" value="Genomic_DNA"/>
</dbReference>
<dbReference type="PANTHER" id="PTHR21663:SF0">
    <property type="entry name" value="HEAT REPEAT-CONTAINING PROTEIN 5B"/>
    <property type="match status" value="1"/>
</dbReference>
<dbReference type="InParanoid" id="G4YG81"/>
<feature type="region of interest" description="Disordered" evidence="2">
    <location>
        <begin position="244"/>
        <end position="286"/>
    </location>
</feature>
<dbReference type="GeneID" id="20648590"/>
<dbReference type="GO" id="GO:0042147">
    <property type="term" value="P:retrograde transport, endosome to Golgi"/>
    <property type="evidence" value="ECO:0007669"/>
    <property type="project" value="TreeGrafter"/>
</dbReference>
<dbReference type="InterPro" id="IPR016024">
    <property type="entry name" value="ARM-type_fold"/>
</dbReference>
<evidence type="ECO:0000313" key="3">
    <source>
        <dbReference type="EMBL" id="EGZ28693.1"/>
    </source>
</evidence>
<dbReference type="PANTHER" id="PTHR21663">
    <property type="entry name" value="HYPOTHETICAL HEAT DOMAIN-CONTAINING"/>
    <property type="match status" value="1"/>
</dbReference>
<dbReference type="GO" id="GO:0030139">
    <property type="term" value="C:endocytic vesicle"/>
    <property type="evidence" value="ECO:0007669"/>
    <property type="project" value="TreeGrafter"/>
</dbReference>
<feature type="region of interest" description="Disordered" evidence="2">
    <location>
        <begin position="1448"/>
        <end position="1479"/>
    </location>
</feature>
<dbReference type="SUPFAM" id="SSF48371">
    <property type="entry name" value="ARM repeat"/>
    <property type="match status" value="1"/>
</dbReference>
<dbReference type="GO" id="GO:0005829">
    <property type="term" value="C:cytosol"/>
    <property type="evidence" value="ECO:0007669"/>
    <property type="project" value="GOC"/>
</dbReference>
<proteinExistence type="predicted"/>
<keyword evidence="4" id="KW-1185">Reference proteome</keyword>
<feature type="compositionally biased region" description="Low complexity" evidence="2">
    <location>
        <begin position="330"/>
        <end position="342"/>
    </location>
</feature>
<dbReference type="OMA" id="QYLDTFW"/>
<evidence type="ECO:0000256" key="2">
    <source>
        <dbReference type="SAM" id="MobiDB-lite"/>
    </source>
</evidence>
<dbReference type="PROSITE" id="PS50077">
    <property type="entry name" value="HEAT_REPEAT"/>
    <property type="match status" value="1"/>
</dbReference>
<dbReference type="STRING" id="1094619.G4YG81"/>
<dbReference type="InterPro" id="IPR040108">
    <property type="entry name" value="Laa1/Sip1/HEATR5"/>
</dbReference>
<dbReference type="RefSeq" id="XP_009515968.1">
    <property type="nucleotide sequence ID" value="XM_009517673.1"/>
</dbReference>
<feature type="compositionally biased region" description="Low complexity" evidence="2">
    <location>
        <begin position="367"/>
        <end position="378"/>
    </location>
</feature>
<gene>
    <name evidence="3" type="ORF">PHYSODRAFT_343916</name>
</gene>
<feature type="compositionally biased region" description="Gly residues" evidence="2">
    <location>
        <begin position="248"/>
        <end position="284"/>
    </location>
</feature>
<protein>
    <submittedName>
        <fullName evidence="3">Uncharacterized protein</fullName>
    </submittedName>
</protein>
<dbReference type="Proteomes" id="UP000002640">
    <property type="component" value="Unassembled WGS sequence"/>
</dbReference>
<evidence type="ECO:0000256" key="1">
    <source>
        <dbReference type="PROSITE-ProRule" id="PRU00103"/>
    </source>
</evidence>
<feature type="region of interest" description="Disordered" evidence="2">
    <location>
        <begin position="329"/>
        <end position="379"/>
    </location>
</feature>
<dbReference type="GO" id="GO:0006897">
    <property type="term" value="P:endocytosis"/>
    <property type="evidence" value="ECO:0007669"/>
    <property type="project" value="TreeGrafter"/>
</dbReference>
<name>G4YG81_PHYSP</name>
<feature type="repeat" description="HEAT" evidence="1">
    <location>
        <begin position="1020"/>
        <end position="1058"/>
    </location>
</feature>
<sequence length="2404" mass="257280">MKGAARRLAAAVEALRNGGGSAAEQQKQHQELVQALIALQRLWKPELLATPSPTKKRGAKTNAALFQLLLATLIVYSGGHTGNSSAGAAGSGAGAMGVSLSTPSVTTSECVHRLVCDLLVRSFDFSVVPSINETLAAKNMSLYVKVSLVMVVCRLPQQEALQFLPDAVALANKNLRAADYYMKQCLIESVAHALEGDSRRLVPFHAEALKIVNKSFQDKAPEVRIAAARLLQVVTERTLASTAASAGSGAGSGGSQGGGSGNGSGSGGAGASGSGSAAGAGAGGSHASAQGVSLDAILQITAKGMDDVAPEARRAYSVVVGTVLAKYATSSSGESEMQQGESNGAGAASSRNEEDAGGRSSSEHDTPPSSGSGKSKTGFKLHVPGMTGLNLPALSRRKAATVNFSTIANVVLYFKDMVTSKYLSSNPNQIHGGILASFSIALCSMFERLPPDSIAESQLREVLDAILAILDHPFALGDLTRARNAVGFVLRYGLNGCLTERQQEVLLGAYLQKLKDEAQAADPNHHKILTALVELSHLFHSMGEASVSHARGASDIFQELVCHEKQSVRFQAAVALASLVTAIPYRLKSVLTSCLQGLRDTAEYLMRGGSDVEEARNPEPTEKTDDGQDDGNDMQSKTHLYAIQGRSAAIAHILRAIKLDDKGGLSQAIMDDIYSISEELVESQFLSECADSIWLTCTRAGWTLVGSLVAMNDELWIKANLEKLLNLWLKSSVLHSRESSLELLRIEAAVIALSSFLAYCQGVAVDPDNDVNLLASHILHVYLTATQDTLSNPLKRRGQIARYRLMGWIINCFSMLPPIYSDSYIVLLDLIAEFTTAQALTNLRHSSLVPAKSTYLQSVLSSEDDTLDIVTLSRLEPGDRPSPLYSRELNHVLGLQQRENALTDTEIEVQYLDTFWRSITEKEVVDGGAKRASCSPFTYVRLVDTSVLLFGRLFHNIPEDLQLRCLQHYAGVLTDVRADCEVNVCSLLFAVIAEARRLDKSGAALTSTASLSATSWPLQMQTMLCEMISSENAEVRRGAGEALGTLALLLGEDHCKGLIIELEKRLVVDKLPQGASNATYGSNADLDVSTLSAGAAFALTCMKRVCGSRISIDTGLIFRFAGECSQPLRTWILHSWSIILESVNSTGGDYEHFVNSTLSLMEAHVLAGFVYSKANKRGLRWQISTKVALGRIINDVVATLGPELGGPSDRLNEFYSYWMLLRQDGDARVELEFLRFLEQVVVFAPFRFQSADLRYILRIISDTALLNSAVSLSLASPQSSGTAVLSPPSSSGPSMGTLGAYGEPFEQIGLVNVGVFTNGWSRSILQNVGLSCIRTLVERDPTLIRRQNLFCLLFSALHVEYNELMWSYLPGLHGMWDVLSFTVADSAIMQRNGISALQITALALLEVEGRDHEGAEPCLWALLCRSIAIGESASTFAGANAEQLMMSPKGMNPGIQATGNDEASGDDDTSSWSPNPTLDLPKADANSLASAAVAAQVDTWRATKASVGELIALMPPLSRQVRHFAVECVLRVFELMAVVQPMTTGVPQTKQFHFDLVAARRYFFEMLSAGAASPISTESNIGNFLCMYLDEFVTLACHVTTTSAEGDELLMFQCVGLRLLNVLVKNFASARDPEVATGDAYLLDPYRAQLSSAIRHALKQVQVESSLLAQTTESDKGEETYFYAPLLLEAHGIAGACVSAHLIQDKVGLGRILRAVVTPDYGHAHFIGDELTRTSLSLANLASVAELLTSSVTEAIAQKDARDDERRAVAVSPLVKAMTNGLSGTTEYLFKCWIDTTFAYGVVMQGSAQWAQLNSPSTAALLTGEPMVMPALQLPLPPVGPAATASPAALSASKALRALHKRYWPKIVNAMATLEVYFPKSVSLFNTSEGSIPKWSSVLLSSAIFHVNMNARDRMEDDTELPAVLRSIPLILKALVENPFKQDGASSSNFPVLLTTALNALMLASKRCTGPSQVEALKSIFLCLSRENLAFAREICRSAENGDQRCAALFDVVAQAGLCPTEVVCSLCDASEQTRHARAVSIGSRATGSRRSSIATEEDSKHMTEVAKFATTGIVLLHTTEEARSGVVRSVALVQQAICSVASSYHSSSVKEAVVTLSRASTESVFALARTLETNSGSGDGVLTRIKSSVRGSLEFLSEWLKVDIHSAPGFAMQIAANFAASFPACLQDDTERFHADVAETTSAVLGTTHGAEVDEAKKQQLATAMTELLRGLHAVVKKLVDMHQTSIANRYLVALGPSLVETVAEANGYPETAAELAELDEAEGLLRLLTMQLNDQHGAAFVHMLLPRLAVVLSNPPPSAADNVIPAQVPGIVARLLLCFAQTHAAAFKEAVAAMAPTLRGVLETALRLALTGSAPAAGARAPSSFSQGGGPAATKLDLSRYA</sequence>
<feature type="region of interest" description="Disordered" evidence="2">
    <location>
        <begin position="609"/>
        <end position="635"/>
    </location>
</feature>
<reference evidence="3 4" key="1">
    <citation type="journal article" date="2006" name="Science">
        <title>Phytophthora genome sequences uncover evolutionary origins and mechanisms of pathogenesis.</title>
        <authorList>
            <person name="Tyler B.M."/>
            <person name="Tripathy S."/>
            <person name="Zhang X."/>
            <person name="Dehal P."/>
            <person name="Jiang R.H."/>
            <person name="Aerts A."/>
            <person name="Arredondo F.D."/>
            <person name="Baxter L."/>
            <person name="Bensasson D."/>
            <person name="Beynon J.L."/>
            <person name="Chapman J."/>
            <person name="Damasceno C.M."/>
            <person name="Dorrance A.E."/>
            <person name="Dou D."/>
            <person name="Dickerman A.W."/>
            <person name="Dubchak I.L."/>
            <person name="Garbelotto M."/>
            <person name="Gijzen M."/>
            <person name="Gordon S.G."/>
            <person name="Govers F."/>
            <person name="Grunwald N.J."/>
            <person name="Huang W."/>
            <person name="Ivors K.L."/>
            <person name="Jones R.W."/>
            <person name="Kamoun S."/>
            <person name="Krampis K."/>
            <person name="Lamour K.H."/>
            <person name="Lee M.K."/>
            <person name="McDonald W.H."/>
            <person name="Medina M."/>
            <person name="Meijer H.J."/>
            <person name="Nordberg E.K."/>
            <person name="Maclean D.J."/>
            <person name="Ospina-Giraldo M.D."/>
            <person name="Morris P.F."/>
            <person name="Phuntumart V."/>
            <person name="Putnam N.H."/>
            <person name="Rash S."/>
            <person name="Rose J.K."/>
            <person name="Sakihama Y."/>
            <person name="Salamov A.A."/>
            <person name="Savidor A."/>
            <person name="Scheuring C.F."/>
            <person name="Smith B.M."/>
            <person name="Sobral B.W."/>
            <person name="Terry A."/>
            <person name="Torto-Alalibo T.A."/>
            <person name="Win J."/>
            <person name="Xu Z."/>
            <person name="Zhang H."/>
            <person name="Grigoriev I.V."/>
            <person name="Rokhsar D.S."/>
            <person name="Boore J.L."/>
        </authorList>
    </citation>
    <scope>NUCLEOTIDE SEQUENCE [LARGE SCALE GENOMIC DNA]</scope>
    <source>
        <strain evidence="3 4">P6497</strain>
    </source>
</reference>
<organism evidence="3 4">
    <name type="scientific">Phytophthora sojae (strain P6497)</name>
    <name type="common">Soybean stem and root rot agent</name>
    <name type="synonym">Phytophthora megasperma f. sp. glycines</name>
    <dbReference type="NCBI Taxonomy" id="1094619"/>
    <lineage>
        <taxon>Eukaryota</taxon>
        <taxon>Sar</taxon>
        <taxon>Stramenopiles</taxon>
        <taxon>Oomycota</taxon>
        <taxon>Peronosporomycetes</taxon>
        <taxon>Peronosporales</taxon>
        <taxon>Peronosporaceae</taxon>
        <taxon>Phytophthora</taxon>
    </lineage>
</organism>
<evidence type="ECO:0000313" key="4">
    <source>
        <dbReference type="Proteomes" id="UP000002640"/>
    </source>
</evidence>